<reference evidence="1" key="1">
    <citation type="submission" date="2023-05" db="EMBL/GenBank/DDBJ databases">
        <authorList>
            <person name="Stuckert A."/>
        </authorList>
    </citation>
    <scope>NUCLEOTIDE SEQUENCE</scope>
</reference>
<dbReference type="EMBL" id="CATNWA010021079">
    <property type="protein sequence ID" value="CAI9621261.1"/>
    <property type="molecule type" value="Genomic_DNA"/>
</dbReference>
<comment type="caution">
    <text evidence="1">The sequence shown here is derived from an EMBL/GenBank/DDBJ whole genome shotgun (WGS) entry which is preliminary data.</text>
</comment>
<gene>
    <name evidence="1" type="ORF">SPARVUS_LOCUS16124607</name>
</gene>
<keyword evidence="2" id="KW-1185">Reference proteome</keyword>
<evidence type="ECO:0000313" key="2">
    <source>
        <dbReference type="Proteomes" id="UP001162483"/>
    </source>
</evidence>
<accession>A0ABN9HL71</accession>
<protein>
    <submittedName>
        <fullName evidence="1">Uncharacterized protein</fullName>
    </submittedName>
</protein>
<name>A0ABN9HL71_9NEOB</name>
<sequence length="34" mass="4026">MWGWNMLCNKSVVTWPKDVHSTGARRRRMSSIHP</sequence>
<organism evidence="1 2">
    <name type="scientific">Staurois parvus</name>
    <dbReference type="NCBI Taxonomy" id="386267"/>
    <lineage>
        <taxon>Eukaryota</taxon>
        <taxon>Metazoa</taxon>
        <taxon>Chordata</taxon>
        <taxon>Craniata</taxon>
        <taxon>Vertebrata</taxon>
        <taxon>Euteleostomi</taxon>
        <taxon>Amphibia</taxon>
        <taxon>Batrachia</taxon>
        <taxon>Anura</taxon>
        <taxon>Neobatrachia</taxon>
        <taxon>Ranoidea</taxon>
        <taxon>Ranidae</taxon>
        <taxon>Staurois</taxon>
    </lineage>
</organism>
<evidence type="ECO:0000313" key="1">
    <source>
        <dbReference type="EMBL" id="CAI9621261.1"/>
    </source>
</evidence>
<proteinExistence type="predicted"/>
<dbReference type="Proteomes" id="UP001162483">
    <property type="component" value="Unassembled WGS sequence"/>
</dbReference>